<dbReference type="Proteomes" id="UP000050761">
    <property type="component" value="Unassembled WGS sequence"/>
</dbReference>
<reference evidence="5" key="2">
    <citation type="submission" date="2019-09" db="UniProtKB">
        <authorList>
            <consortium name="WormBaseParasite"/>
        </authorList>
    </citation>
    <scope>IDENTIFICATION</scope>
</reference>
<feature type="region of interest" description="Disordered" evidence="1">
    <location>
        <begin position="1"/>
        <end position="20"/>
    </location>
</feature>
<feature type="domain" description="Retrotransposon gag" evidence="2">
    <location>
        <begin position="75"/>
        <end position="170"/>
    </location>
</feature>
<proteinExistence type="predicted"/>
<accession>A0A3P7Z424</accession>
<evidence type="ECO:0000313" key="4">
    <source>
        <dbReference type="Proteomes" id="UP000050761"/>
    </source>
</evidence>
<sequence length="392" mass="46666">MTTKKETEQLESGNPLWEGGALTPQQQQIYHAFKLLGTRIDKFSGSEEKTFEEFLEEYSELTQRFQIPRAVAKSLLPIYLTGMAKLKFQSIENRDQMNWEQLVTTLASKLKNQATLSNIRDELHNISQGKDSVGEFARKVLTKTRFAFQGQGDRVINQMAIDFFIKGLNPELRKVIRRLPETEDFETVVLNVVLMDEKVDRLKRQLKDMQLNGNQQRPRPRSSQPLEQQPPYWQQPRPQSYQQPQPYPPTQATYSSRPGARCGSNRIYYDYLIYDAYSYYPHCDHLIYDVYDAHSYYPHYEYLVYDAYSYHSHYDHLIYDVYDAYSYYSHYDHLIYDVYDAHSYYPHYNYLNYDACSHHPYYHHFTHNDYYCSNHYSPFCQRHHEQTSASQS</sequence>
<dbReference type="PANTHER" id="PTHR33223:SF6">
    <property type="entry name" value="CCHC-TYPE DOMAIN-CONTAINING PROTEIN"/>
    <property type="match status" value="1"/>
</dbReference>
<evidence type="ECO:0000313" key="5">
    <source>
        <dbReference type="WBParaSite" id="HPBE_0001037101-mRNA-1"/>
    </source>
</evidence>
<gene>
    <name evidence="3" type="ORF">HPBE_LOCUS10372</name>
</gene>
<feature type="compositionally biased region" description="Polar residues" evidence="1">
    <location>
        <begin position="211"/>
        <end position="227"/>
    </location>
</feature>
<dbReference type="Pfam" id="PF03732">
    <property type="entry name" value="Retrotrans_gag"/>
    <property type="match status" value="1"/>
</dbReference>
<feature type="compositionally biased region" description="Low complexity" evidence="1">
    <location>
        <begin position="229"/>
        <end position="244"/>
    </location>
</feature>
<dbReference type="AlphaFoldDB" id="A0A183FRC5"/>
<dbReference type="InterPro" id="IPR005162">
    <property type="entry name" value="Retrotrans_gag_dom"/>
</dbReference>
<dbReference type="OrthoDB" id="7999341at2759"/>
<evidence type="ECO:0000313" key="3">
    <source>
        <dbReference type="EMBL" id="VDO84829.1"/>
    </source>
</evidence>
<dbReference type="EMBL" id="UZAH01026744">
    <property type="protein sequence ID" value="VDO84829.1"/>
    <property type="molecule type" value="Genomic_DNA"/>
</dbReference>
<organism evidence="4 5">
    <name type="scientific">Heligmosomoides polygyrus</name>
    <name type="common">Parasitic roundworm</name>
    <dbReference type="NCBI Taxonomy" id="6339"/>
    <lineage>
        <taxon>Eukaryota</taxon>
        <taxon>Metazoa</taxon>
        <taxon>Ecdysozoa</taxon>
        <taxon>Nematoda</taxon>
        <taxon>Chromadorea</taxon>
        <taxon>Rhabditida</taxon>
        <taxon>Rhabditina</taxon>
        <taxon>Rhabditomorpha</taxon>
        <taxon>Strongyloidea</taxon>
        <taxon>Heligmosomidae</taxon>
        <taxon>Heligmosomoides</taxon>
    </lineage>
</organism>
<feature type="region of interest" description="Disordered" evidence="1">
    <location>
        <begin position="209"/>
        <end position="257"/>
    </location>
</feature>
<reference evidence="3 4" key="1">
    <citation type="submission" date="2018-11" db="EMBL/GenBank/DDBJ databases">
        <authorList>
            <consortium name="Pathogen Informatics"/>
        </authorList>
    </citation>
    <scope>NUCLEOTIDE SEQUENCE [LARGE SCALE GENOMIC DNA]</scope>
</reference>
<keyword evidence="4" id="KW-1185">Reference proteome</keyword>
<dbReference type="WBParaSite" id="HPBE_0001037101-mRNA-1">
    <property type="protein sequence ID" value="HPBE_0001037101-mRNA-1"/>
    <property type="gene ID" value="HPBE_0001037101"/>
</dbReference>
<accession>A0A183FRC5</accession>
<evidence type="ECO:0000259" key="2">
    <source>
        <dbReference type="Pfam" id="PF03732"/>
    </source>
</evidence>
<name>A0A183FRC5_HELPZ</name>
<dbReference type="PANTHER" id="PTHR33223">
    <property type="entry name" value="CCHC-TYPE DOMAIN-CONTAINING PROTEIN"/>
    <property type="match status" value="1"/>
</dbReference>
<evidence type="ECO:0000256" key="1">
    <source>
        <dbReference type="SAM" id="MobiDB-lite"/>
    </source>
</evidence>
<protein>
    <submittedName>
        <fullName evidence="5">Retrotrans_gag domain-containing protein</fullName>
    </submittedName>
</protein>